<evidence type="ECO:0000313" key="1">
    <source>
        <dbReference type="EMBL" id="GGG88154.1"/>
    </source>
</evidence>
<reference evidence="1" key="2">
    <citation type="submission" date="2020-09" db="EMBL/GenBank/DDBJ databases">
        <authorList>
            <person name="Sun Q."/>
            <person name="Zhou Y."/>
        </authorList>
    </citation>
    <scope>NUCLEOTIDE SEQUENCE</scope>
    <source>
        <strain evidence="1">CGMCC 1.15763</strain>
    </source>
</reference>
<evidence type="ECO:0000313" key="2">
    <source>
        <dbReference type="Proteomes" id="UP000633278"/>
    </source>
</evidence>
<dbReference type="Proteomes" id="UP000633278">
    <property type="component" value="Unassembled WGS sequence"/>
</dbReference>
<reference evidence="1" key="1">
    <citation type="journal article" date="2014" name="Int. J. Syst. Evol. Microbiol.">
        <title>Complete genome sequence of Corynebacterium casei LMG S-19264T (=DSM 44701T), isolated from a smear-ripened cheese.</title>
        <authorList>
            <consortium name="US DOE Joint Genome Institute (JGI-PGF)"/>
            <person name="Walter F."/>
            <person name="Albersmeier A."/>
            <person name="Kalinowski J."/>
            <person name="Ruckert C."/>
        </authorList>
    </citation>
    <scope>NUCLEOTIDE SEQUENCE</scope>
    <source>
        <strain evidence="1">CGMCC 1.15763</strain>
    </source>
</reference>
<dbReference type="RefSeq" id="WP_188597263.1">
    <property type="nucleotide sequence ID" value="NZ_BMJW01000001.1"/>
</dbReference>
<keyword evidence="2" id="KW-1185">Reference proteome</keyword>
<protein>
    <recommendedName>
        <fullName evidence="3">DUF937 domain-containing protein</fullName>
    </recommendedName>
</protein>
<proteinExistence type="predicted"/>
<sequence>MFDSILDSLKGEVGNTLMSKLGLSEAEVDKTMQGSKEAMETTITNEAKNNGMDTLVNLFSDKTNTSGASNLLGTLGSNLISSLTSKGFDSSKSSSIATIILPVITNLLSSKIGGDSSNLTSILGSDGISDMIEDKAKGFLKGLF</sequence>
<name>A0A917HRH5_9FLAO</name>
<dbReference type="AlphaFoldDB" id="A0A917HRH5"/>
<comment type="caution">
    <text evidence="1">The sequence shown here is derived from an EMBL/GenBank/DDBJ whole genome shotgun (WGS) entry which is preliminary data.</text>
</comment>
<dbReference type="EMBL" id="BMJW01000001">
    <property type="protein sequence ID" value="GGG88154.1"/>
    <property type="molecule type" value="Genomic_DNA"/>
</dbReference>
<evidence type="ECO:0008006" key="3">
    <source>
        <dbReference type="Google" id="ProtNLM"/>
    </source>
</evidence>
<organism evidence="1 2">
    <name type="scientific">Polaribacter pacificus</name>
    <dbReference type="NCBI Taxonomy" id="1775173"/>
    <lineage>
        <taxon>Bacteria</taxon>
        <taxon>Pseudomonadati</taxon>
        <taxon>Bacteroidota</taxon>
        <taxon>Flavobacteriia</taxon>
        <taxon>Flavobacteriales</taxon>
        <taxon>Flavobacteriaceae</taxon>
    </lineage>
</organism>
<accession>A0A917HRH5</accession>
<gene>
    <name evidence="1" type="ORF">GCM10011416_00490</name>
</gene>